<evidence type="ECO:0000313" key="1">
    <source>
        <dbReference type="EMBL" id="KAK7292085.1"/>
    </source>
</evidence>
<reference evidence="1 2" key="1">
    <citation type="submission" date="2024-01" db="EMBL/GenBank/DDBJ databases">
        <title>The genomes of 5 underutilized Papilionoideae crops provide insights into root nodulation and disease resistanc.</title>
        <authorList>
            <person name="Yuan L."/>
        </authorList>
    </citation>
    <scope>NUCLEOTIDE SEQUENCE [LARGE SCALE GENOMIC DNA]</scope>
    <source>
        <strain evidence="1">ZHUSHIDOU_FW_LH</strain>
        <tissue evidence="1">Leaf</tissue>
    </source>
</reference>
<dbReference type="EMBL" id="JAYWIO010000001">
    <property type="protein sequence ID" value="KAK7292085.1"/>
    <property type="molecule type" value="Genomic_DNA"/>
</dbReference>
<evidence type="ECO:0000313" key="2">
    <source>
        <dbReference type="Proteomes" id="UP001372338"/>
    </source>
</evidence>
<comment type="caution">
    <text evidence="1">The sequence shown here is derived from an EMBL/GenBank/DDBJ whole genome shotgun (WGS) entry which is preliminary data.</text>
</comment>
<organism evidence="1 2">
    <name type="scientific">Crotalaria pallida</name>
    <name type="common">Smooth rattlebox</name>
    <name type="synonym">Crotalaria striata</name>
    <dbReference type="NCBI Taxonomy" id="3830"/>
    <lineage>
        <taxon>Eukaryota</taxon>
        <taxon>Viridiplantae</taxon>
        <taxon>Streptophyta</taxon>
        <taxon>Embryophyta</taxon>
        <taxon>Tracheophyta</taxon>
        <taxon>Spermatophyta</taxon>
        <taxon>Magnoliopsida</taxon>
        <taxon>eudicotyledons</taxon>
        <taxon>Gunneridae</taxon>
        <taxon>Pentapetalae</taxon>
        <taxon>rosids</taxon>
        <taxon>fabids</taxon>
        <taxon>Fabales</taxon>
        <taxon>Fabaceae</taxon>
        <taxon>Papilionoideae</taxon>
        <taxon>50 kb inversion clade</taxon>
        <taxon>genistoids sensu lato</taxon>
        <taxon>core genistoids</taxon>
        <taxon>Crotalarieae</taxon>
        <taxon>Crotalaria</taxon>
    </lineage>
</organism>
<sequence>MKTGSTFLPDCINHASYFYSYRTLALCYVVVLRMCEGVSLRQILLPPFFFSLISITKPLYPPPFSSYGTPEKRPHILFLSSLIPK</sequence>
<gene>
    <name evidence="1" type="ORF">RIF29_07768</name>
</gene>
<accession>A0AAN9PAY8</accession>
<proteinExistence type="predicted"/>
<dbReference type="AlphaFoldDB" id="A0AAN9PAY8"/>
<name>A0AAN9PAY8_CROPI</name>
<protein>
    <submittedName>
        <fullName evidence="1">Uncharacterized protein</fullName>
    </submittedName>
</protein>
<dbReference type="Proteomes" id="UP001372338">
    <property type="component" value="Unassembled WGS sequence"/>
</dbReference>
<keyword evidence="2" id="KW-1185">Reference proteome</keyword>